<dbReference type="Proteomes" id="UP000053647">
    <property type="component" value="Unassembled WGS sequence"/>
</dbReference>
<evidence type="ECO:0000313" key="11">
    <source>
        <dbReference type="Proteomes" id="UP000053647"/>
    </source>
</evidence>
<proteinExistence type="inferred from homology"/>
<name>A0A0C9U4E8_PAXIN</name>
<dbReference type="AlphaFoldDB" id="A0A0C9U4E8"/>
<dbReference type="InterPro" id="IPR050363">
    <property type="entry name" value="MIP/Aquaporin"/>
</dbReference>
<evidence type="ECO:0000256" key="4">
    <source>
        <dbReference type="ARBA" id="ARBA00022692"/>
    </source>
</evidence>
<feature type="transmembrane region" description="Helical" evidence="9">
    <location>
        <begin position="40"/>
        <end position="61"/>
    </location>
</feature>
<gene>
    <name evidence="10" type="ORF">PAXINDRAFT_116460</name>
</gene>
<dbReference type="GO" id="GO:0015250">
    <property type="term" value="F:water channel activity"/>
    <property type="evidence" value="ECO:0007669"/>
    <property type="project" value="TreeGrafter"/>
</dbReference>
<dbReference type="PRINTS" id="PR00783">
    <property type="entry name" value="MINTRINSICP"/>
</dbReference>
<evidence type="ECO:0000256" key="1">
    <source>
        <dbReference type="ARBA" id="ARBA00004141"/>
    </source>
</evidence>
<evidence type="ECO:0000256" key="5">
    <source>
        <dbReference type="ARBA" id="ARBA00022737"/>
    </source>
</evidence>
<dbReference type="InterPro" id="IPR000425">
    <property type="entry name" value="MIP"/>
</dbReference>
<dbReference type="PANTHER" id="PTHR43829:SF14">
    <property type="entry name" value="AQUAPORIN 3"/>
    <property type="match status" value="1"/>
</dbReference>
<feature type="transmembrane region" description="Helical" evidence="9">
    <location>
        <begin position="118"/>
        <end position="136"/>
    </location>
</feature>
<protein>
    <recommendedName>
        <fullName evidence="12">Aquaporin</fullName>
    </recommendedName>
</protein>
<keyword evidence="5" id="KW-0677">Repeat</keyword>
<dbReference type="SUPFAM" id="SSF81338">
    <property type="entry name" value="Aquaporin-like"/>
    <property type="match status" value="1"/>
</dbReference>
<evidence type="ECO:0000256" key="9">
    <source>
        <dbReference type="SAM" id="Phobius"/>
    </source>
</evidence>
<evidence type="ECO:0000313" key="10">
    <source>
        <dbReference type="EMBL" id="KIJ14327.1"/>
    </source>
</evidence>
<evidence type="ECO:0000256" key="2">
    <source>
        <dbReference type="ARBA" id="ARBA00006175"/>
    </source>
</evidence>
<reference evidence="11" key="2">
    <citation type="submission" date="2015-01" db="EMBL/GenBank/DDBJ databases">
        <title>Evolutionary Origins and Diversification of the Mycorrhizal Mutualists.</title>
        <authorList>
            <consortium name="DOE Joint Genome Institute"/>
            <consortium name="Mycorrhizal Genomics Consortium"/>
            <person name="Kohler A."/>
            <person name="Kuo A."/>
            <person name="Nagy L.G."/>
            <person name="Floudas D."/>
            <person name="Copeland A."/>
            <person name="Barry K.W."/>
            <person name="Cichocki N."/>
            <person name="Veneault-Fourrey C."/>
            <person name="LaButti K."/>
            <person name="Lindquist E.A."/>
            <person name="Lipzen A."/>
            <person name="Lundell T."/>
            <person name="Morin E."/>
            <person name="Murat C."/>
            <person name="Riley R."/>
            <person name="Ohm R."/>
            <person name="Sun H."/>
            <person name="Tunlid A."/>
            <person name="Henrissat B."/>
            <person name="Grigoriev I.V."/>
            <person name="Hibbett D.S."/>
            <person name="Martin F."/>
        </authorList>
    </citation>
    <scope>NUCLEOTIDE SEQUENCE [LARGE SCALE GENOMIC DNA]</scope>
    <source>
        <strain evidence="11">ATCC 200175</strain>
    </source>
</reference>
<dbReference type="Pfam" id="PF00230">
    <property type="entry name" value="MIP"/>
    <property type="match status" value="1"/>
</dbReference>
<evidence type="ECO:0000256" key="3">
    <source>
        <dbReference type="ARBA" id="ARBA00022448"/>
    </source>
</evidence>
<evidence type="ECO:0008006" key="12">
    <source>
        <dbReference type="Google" id="ProtNLM"/>
    </source>
</evidence>
<dbReference type="PANTHER" id="PTHR43829">
    <property type="entry name" value="AQUAPORIN OR AQUAGLYCEROPORIN RELATED"/>
    <property type="match status" value="1"/>
</dbReference>
<dbReference type="HOGENOM" id="CLU_020019_6_1_1"/>
<accession>A0A0C9U4E8</accession>
<keyword evidence="7 9" id="KW-0472">Membrane</keyword>
<keyword evidence="3 8" id="KW-0813">Transport</keyword>
<dbReference type="GO" id="GO:0015254">
    <property type="term" value="F:glycerol channel activity"/>
    <property type="evidence" value="ECO:0007669"/>
    <property type="project" value="TreeGrafter"/>
</dbReference>
<evidence type="ECO:0000256" key="6">
    <source>
        <dbReference type="ARBA" id="ARBA00022989"/>
    </source>
</evidence>
<evidence type="ECO:0000256" key="7">
    <source>
        <dbReference type="ARBA" id="ARBA00023136"/>
    </source>
</evidence>
<reference evidence="10 11" key="1">
    <citation type="submission" date="2014-06" db="EMBL/GenBank/DDBJ databases">
        <authorList>
            <consortium name="DOE Joint Genome Institute"/>
            <person name="Kuo A."/>
            <person name="Kohler A."/>
            <person name="Nagy L.G."/>
            <person name="Floudas D."/>
            <person name="Copeland A."/>
            <person name="Barry K.W."/>
            <person name="Cichocki N."/>
            <person name="Veneault-Fourrey C."/>
            <person name="LaButti K."/>
            <person name="Lindquist E.A."/>
            <person name="Lipzen A."/>
            <person name="Lundell T."/>
            <person name="Morin E."/>
            <person name="Murat C."/>
            <person name="Sun H."/>
            <person name="Tunlid A."/>
            <person name="Henrissat B."/>
            <person name="Grigoriev I.V."/>
            <person name="Hibbett D.S."/>
            <person name="Martin F."/>
            <person name="Nordberg H.P."/>
            <person name="Cantor M.N."/>
            <person name="Hua S.X."/>
        </authorList>
    </citation>
    <scope>NUCLEOTIDE SEQUENCE [LARGE SCALE GENOMIC DNA]</scope>
    <source>
        <strain evidence="10 11">ATCC 200175</strain>
    </source>
</reference>
<dbReference type="Gene3D" id="1.20.1080.10">
    <property type="entry name" value="Glycerol uptake facilitator protein"/>
    <property type="match status" value="1"/>
</dbReference>
<dbReference type="OrthoDB" id="3222at2759"/>
<feature type="transmembrane region" description="Helical" evidence="9">
    <location>
        <begin position="73"/>
        <end position="106"/>
    </location>
</feature>
<dbReference type="EMBL" id="KN819344">
    <property type="protein sequence ID" value="KIJ14327.1"/>
    <property type="molecule type" value="Genomic_DNA"/>
</dbReference>
<dbReference type="InterPro" id="IPR023271">
    <property type="entry name" value="Aquaporin-like"/>
</dbReference>
<sequence>MTYPTVYLRDIAPPPRFMASWERLKHKEAHWLVEMVAEMLGVFLFVYAGLGAAAAFVVGSITAQQIGSLYTVGFAYAIGIVLAITLCASTSGGHFHPGVTITFVLFRGFPLRKAARYIFAQILGGYLTCLIVYVQWKDLIVLAEGVLKEKGVYDTLMFSPSGPAGVFALYVLPGTNLHRVLMNEFVTDFIVGLVICGCLDPTNHFIPPAAAPWLIGFTYSVAIWGYSPTAIAANSARDLGGRFMALTIWGSQAAGGPYAAISALTNIPATVLAFTVYDLFLGSSSRTLTPYHINFLGAHKKYHEDNNLAPEGYLSALGPDRDATSSRSFDEKPIGDSVMMEVVPRNV</sequence>
<organism evidence="10 11">
    <name type="scientific">Paxillus involutus ATCC 200175</name>
    <dbReference type="NCBI Taxonomy" id="664439"/>
    <lineage>
        <taxon>Eukaryota</taxon>
        <taxon>Fungi</taxon>
        <taxon>Dikarya</taxon>
        <taxon>Basidiomycota</taxon>
        <taxon>Agaricomycotina</taxon>
        <taxon>Agaricomycetes</taxon>
        <taxon>Agaricomycetidae</taxon>
        <taxon>Boletales</taxon>
        <taxon>Paxilineae</taxon>
        <taxon>Paxillaceae</taxon>
        <taxon>Paxillus</taxon>
    </lineage>
</organism>
<dbReference type="GO" id="GO:0005886">
    <property type="term" value="C:plasma membrane"/>
    <property type="evidence" value="ECO:0007669"/>
    <property type="project" value="TreeGrafter"/>
</dbReference>
<evidence type="ECO:0000256" key="8">
    <source>
        <dbReference type="RuleBase" id="RU000477"/>
    </source>
</evidence>
<keyword evidence="11" id="KW-1185">Reference proteome</keyword>
<feature type="transmembrane region" description="Helical" evidence="9">
    <location>
        <begin position="156"/>
        <end position="172"/>
    </location>
</feature>
<comment type="subcellular location">
    <subcellularLocation>
        <location evidence="1">Membrane</location>
        <topology evidence="1">Multi-pass membrane protein</topology>
    </subcellularLocation>
</comment>
<keyword evidence="6 9" id="KW-1133">Transmembrane helix</keyword>
<comment type="similarity">
    <text evidence="2 8">Belongs to the MIP/aquaporin (TC 1.A.8) family.</text>
</comment>
<keyword evidence="4 8" id="KW-0812">Transmembrane</keyword>